<evidence type="ECO:0000256" key="7">
    <source>
        <dbReference type="PROSITE-ProRule" id="PRU01393"/>
    </source>
</evidence>
<dbReference type="Gene3D" id="3.40.532.10">
    <property type="entry name" value="Peptidase C12, ubiquitin carboxyl-terminal hydrolase"/>
    <property type="match status" value="1"/>
</dbReference>
<dbReference type="GO" id="GO:0016579">
    <property type="term" value="P:protein deubiquitination"/>
    <property type="evidence" value="ECO:0007669"/>
    <property type="project" value="TreeGrafter"/>
</dbReference>
<evidence type="ECO:0000256" key="2">
    <source>
        <dbReference type="ARBA" id="ARBA00009326"/>
    </source>
</evidence>
<keyword evidence="5 7" id="KW-0378">Hydrolase</keyword>
<evidence type="ECO:0000256" key="5">
    <source>
        <dbReference type="ARBA" id="ARBA00022801"/>
    </source>
</evidence>
<evidence type="ECO:0000256" key="6">
    <source>
        <dbReference type="ARBA" id="ARBA00022807"/>
    </source>
</evidence>
<proteinExistence type="inferred from homology"/>
<dbReference type="GO" id="GO:0006511">
    <property type="term" value="P:ubiquitin-dependent protein catabolic process"/>
    <property type="evidence" value="ECO:0007669"/>
    <property type="project" value="UniProtKB-UniRule"/>
</dbReference>
<name>A0A6A6IBW9_9PLEO</name>
<dbReference type="InterPro" id="IPR036959">
    <property type="entry name" value="Peptidase_C12_UCH_sf"/>
</dbReference>
<evidence type="ECO:0000256" key="4">
    <source>
        <dbReference type="ARBA" id="ARBA00022786"/>
    </source>
</evidence>
<evidence type="ECO:0000313" key="11">
    <source>
        <dbReference type="Proteomes" id="UP000800094"/>
    </source>
</evidence>
<dbReference type="SUPFAM" id="SSF54001">
    <property type="entry name" value="Cysteine proteinases"/>
    <property type="match status" value="1"/>
</dbReference>
<feature type="domain" description="UCH catalytic" evidence="9">
    <location>
        <begin position="15"/>
        <end position="247"/>
    </location>
</feature>
<evidence type="ECO:0000313" key="10">
    <source>
        <dbReference type="EMBL" id="KAF2247749.1"/>
    </source>
</evidence>
<dbReference type="OrthoDB" id="427186at2759"/>
<evidence type="ECO:0000256" key="1">
    <source>
        <dbReference type="ARBA" id="ARBA00000707"/>
    </source>
</evidence>
<keyword evidence="6 7" id="KW-0788">Thiol protease</keyword>
<dbReference type="InterPro" id="IPR001578">
    <property type="entry name" value="Peptidase_C12_UCH"/>
</dbReference>
<dbReference type="GeneID" id="54579276"/>
<dbReference type="FunFam" id="3.40.532.10:FF:000006">
    <property type="entry name" value="Ubiquitin carboxyl-terminal hydrolase"/>
    <property type="match status" value="1"/>
</dbReference>
<organism evidence="10 11">
    <name type="scientific">Trematosphaeria pertusa</name>
    <dbReference type="NCBI Taxonomy" id="390896"/>
    <lineage>
        <taxon>Eukaryota</taxon>
        <taxon>Fungi</taxon>
        <taxon>Dikarya</taxon>
        <taxon>Ascomycota</taxon>
        <taxon>Pezizomycotina</taxon>
        <taxon>Dothideomycetes</taxon>
        <taxon>Pleosporomycetidae</taxon>
        <taxon>Pleosporales</taxon>
        <taxon>Massarineae</taxon>
        <taxon>Trematosphaeriaceae</taxon>
        <taxon>Trematosphaeria</taxon>
    </lineage>
</organism>
<evidence type="ECO:0000259" key="9">
    <source>
        <dbReference type="PROSITE" id="PS52048"/>
    </source>
</evidence>
<feature type="site" description="Important for enzyme activity" evidence="7">
    <location>
        <position position="199"/>
    </location>
</feature>
<dbReference type="CDD" id="cd09616">
    <property type="entry name" value="Peptidase_C12_UCH_L1_L3"/>
    <property type="match status" value="1"/>
</dbReference>
<accession>A0A6A6IBW9</accession>
<dbReference type="RefSeq" id="XP_033682753.1">
    <property type="nucleotide sequence ID" value="XM_033825946.1"/>
</dbReference>
<dbReference type="InterPro" id="IPR038765">
    <property type="entry name" value="Papain-like_cys_pep_sf"/>
</dbReference>
<dbReference type="PANTHER" id="PTHR10589">
    <property type="entry name" value="UBIQUITIN CARBOXYL-TERMINAL HYDROLASE"/>
    <property type="match status" value="1"/>
</dbReference>
<dbReference type="AlphaFoldDB" id="A0A6A6IBW9"/>
<reference evidence="10" key="1">
    <citation type="journal article" date="2020" name="Stud. Mycol.">
        <title>101 Dothideomycetes genomes: a test case for predicting lifestyles and emergence of pathogens.</title>
        <authorList>
            <person name="Haridas S."/>
            <person name="Albert R."/>
            <person name="Binder M."/>
            <person name="Bloem J."/>
            <person name="Labutti K."/>
            <person name="Salamov A."/>
            <person name="Andreopoulos B."/>
            <person name="Baker S."/>
            <person name="Barry K."/>
            <person name="Bills G."/>
            <person name="Bluhm B."/>
            <person name="Cannon C."/>
            <person name="Castanera R."/>
            <person name="Culley D."/>
            <person name="Daum C."/>
            <person name="Ezra D."/>
            <person name="Gonzalez J."/>
            <person name="Henrissat B."/>
            <person name="Kuo A."/>
            <person name="Liang C."/>
            <person name="Lipzen A."/>
            <person name="Lutzoni F."/>
            <person name="Magnuson J."/>
            <person name="Mondo S."/>
            <person name="Nolan M."/>
            <person name="Ohm R."/>
            <person name="Pangilinan J."/>
            <person name="Park H.-J."/>
            <person name="Ramirez L."/>
            <person name="Alfaro M."/>
            <person name="Sun H."/>
            <person name="Tritt A."/>
            <person name="Yoshinaga Y."/>
            <person name="Zwiers L.-H."/>
            <person name="Turgeon B."/>
            <person name="Goodwin S."/>
            <person name="Spatafora J."/>
            <person name="Crous P."/>
            <person name="Grigoriev I."/>
        </authorList>
    </citation>
    <scope>NUCLEOTIDE SEQUENCE</scope>
    <source>
        <strain evidence="10">CBS 122368</strain>
    </source>
</reference>
<dbReference type="GO" id="GO:0005737">
    <property type="term" value="C:cytoplasm"/>
    <property type="evidence" value="ECO:0007669"/>
    <property type="project" value="TreeGrafter"/>
</dbReference>
<keyword evidence="4 7" id="KW-0833">Ubl conjugation pathway</keyword>
<dbReference type="EC" id="3.4.19.12" evidence="8"/>
<comment type="catalytic activity">
    <reaction evidence="1 7 8">
        <text>Thiol-dependent hydrolysis of ester, thioester, amide, peptide and isopeptide bonds formed by the C-terminal Gly of ubiquitin (a 76-residue protein attached to proteins as an intracellular targeting signal).</text>
        <dbReference type="EC" id="3.4.19.12"/>
    </reaction>
</comment>
<dbReference type="GO" id="GO:0004843">
    <property type="term" value="F:cysteine-type deubiquitinase activity"/>
    <property type="evidence" value="ECO:0007669"/>
    <property type="project" value="UniProtKB-UniRule"/>
</dbReference>
<feature type="site" description="Transition state stabilizer" evidence="7">
    <location>
        <position position="101"/>
    </location>
</feature>
<keyword evidence="11" id="KW-1185">Reference proteome</keyword>
<gene>
    <name evidence="10" type="ORF">BU26DRAFT_487466</name>
</gene>
<feature type="active site" description="Proton donor" evidence="7">
    <location>
        <position position="182"/>
    </location>
</feature>
<comment type="similarity">
    <text evidence="2 7 8">Belongs to the peptidase C12 family.</text>
</comment>
<sequence length="248" mass="27370">MNGDGPEPKRHWRKHFLPLESNPDVFTELIHKLGMSDSLSFQDVYSLDDPELLALIPRPAHALVLVFPTTRAYEKRVVDEDARLTEYVGCGDGEGVVFFKQTINNACGLYAILHGICNGSARALMGDEALMASLLKACTPLKPDERGLALEDSKELEEAYASVASKGDTAPPENPEVDVDYHYICFVKSQQNGHLYQMDGMRKRPLDLGPLSTEEDVLSDACLRVIRDMIASEQGANLGFNLMALVSE</sequence>
<dbReference type="EMBL" id="ML987197">
    <property type="protein sequence ID" value="KAF2247749.1"/>
    <property type="molecule type" value="Genomic_DNA"/>
</dbReference>
<dbReference type="PROSITE" id="PS52048">
    <property type="entry name" value="UCH_DOMAIN"/>
    <property type="match status" value="1"/>
</dbReference>
<dbReference type="PRINTS" id="PR00707">
    <property type="entry name" value="UBCTHYDRLASE"/>
</dbReference>
<dbReference type="Pfam" id="PF01088">
    <property type="entry name" value="Peptidase_C12"/>
    <property type="match status" value="1"/>
</dbReference>
<dbReference type="Proteomes" id="UP000800094">
    <property type="component" value="Unassembled WGS sequence"/>
</dbReference>
<evidence type="ECO:0000256" key="3">
    <source>
        <dbReference type="ARBA" id="ARBA00022670"/>
    </source>
</evidence>
<keyword evidence="3 7" id="KW-0645">Protease</keyword>
<dbReference type="PANTHER" id="PTHR10589:SF17">
    <property type="entry name" value="UBIQUITIN CARBOXYL-TERMINAL HYDROLASE"/>
    <property type="match status" value="1"/>
</dbReference>
<protein>
    <recommendedName>
        <fullName evidence="8">Ubiquitin carboxyl-terminal hydrolase</fullName>
        <ecNumber evidence="8">3.4.19.12</ecNumber>
    </recommendedName>
</protein>
<evidence type="ECO:0000256" key="8">
    <source>
        <dbReference type="RuleBase" id="RU361215"/>
    </source>
</evidence>
<feature type="active site" description="Nucleophile" evidence="7">
    <location>
        <position position="107"/>
    </location>
</feature>